<dbReference type="PANTHER" id="PTHR11384">
    <property type="entry name" value="ATP-BINDING CASSETTE, SUB-FAMILY D MEMBER"/>
    <property type="match status" value="1"/>
</dbReference>
<keyword evidence="6 9" id="KW-1133">Transmembrane helix</keyword>
<feature type="domain" description="ABC transmembrane type-1" evidence="10">
    <location>
        <begin position="85"/>
        <end position="371"/>
    </location>
</feature>
<evidence type="ECO:0000259" key="10">
    <source>
        <dbReference type="PROSITE" id="PS50929"/>
    </source>
</evidence>
<evidence type="ECO:0000256" key="4">
    <source>
        <dbReference type="ARBA" id="ARBA00022741"/>
    </source>
</evidence>
<dbReference type="GO" id="GO:0140359">
    <property type="term" value="F:ABC-type transporter activity"/>
    <property type="evidence" value="ECO:0007669"/>
    <property type="project" value="InterPro"/>
</dbReference>
<evidence type="ECO:0000313" key="12">
    <source>
        <dbReference type="Proteomes" id="UP000626109"/>
    </source>
</evidence>
<dbReference type="Gene3D" id="1.20.1560.10">
    <property type="entry name" value="ABC transporter type 1, transmembrane domain"/>
    <property type="match status" value="1"/>
</dbReference>
<dbReference type="InterPro" id="IPR050835">
    <property type="entry name" value="ABC_transporter_sub-D"/>
</dbReference>
<dbReference type="InterPro" id="IPR011527">
    <property type="entry name" value="ABC1_TM_dom"/>
</dbReference>
<gene>
    <name evidence="11" type="ORF">PGLA2088_LOCUS14468</name>
</gene>
<dbReference type="PANTHER" id="PTHR11384:SF55">
    <property type="entry name" value="ATP-BINDING CASSETTE TRANSPORTER"/>
    <property type="match status" value="1"/>
</dbReference>
<feature type="compositionally biased region" description="Low complexity" evidence="8">
    <location>
        <begin position="556"/>
        <end position="576"/>
    </location>
</feature>
<comment type="similarity">
    <text evidence="1">Belongs to the ABC transporter superfamily. ABCD family. Peroxisomal fatty acyl CoA transporter (TC 3.A.1.203) subfamily.</text>
</comment>
<dbReference type="Gene3D" id="3.40.50.300">
    <property type="entry name" value="P-loop containing nucleotide triphosphate hydrolases"/>
    <property type="match status" value="1"/>
</dbReference>
<dbReference type="PROSITE" id="PS00211">
    <property type="entry name" value="ABC_TRANSPORTER_1"/>
    <property type="match status" value="1"/>
</dbReference>
<evidence type="ECO:0000256" key="9">
    <source>
        <dbReference type="SAM" id="Phobius"/>
    </source>
</evidence>
<dbReference type="InterPro" id="IPR027417">
    <property type="entry name" value="P-loop_NTPase"/>
</dbReference>
<keyword evidence="3 9" id="KW-0812">Transmembrane</keyword>
<dbReference type="InterPro" id="IPR003439">
    <property type="entry name" value="ABC_transporter-like_ATP-bd"/>
</dbReference>
<organism evidence="11 12">
    <name type="scientific">Polarella glacialis</name>
    <name type="common">Dinoflagellate</name>
    <dbReference type="NCBI Taxonomy" id="89957"/>
    <lineage>
        <taxon>Eukaryota</taxon>
        <taxon>Sar</taxon>
        <taxon>Alveolata</taxon>
        <taxon>Dinophyceae</taxon>
        <taxon>Suessiales</taxon>
        <taxon>Suessiaceae</taxon>
        <taxon>Polarella</taxon>
    </lineage>
</organism>
<dbReference type="PROSITE" id="PS50929">
    <property type="entry name" value="ABC_TM1F"/>
    <property type="match status" value="1"/>
</dbReference>
<feature type="transmembrane region" description="Helical" evidence="9">
    <location>
        <begin position="80"/>
        <end position="104"/>
    </location>
</feature>
<keyword evidence="4" id="KW-0547">Nucleotide-binding</keyword>
<dbReference type="SUPFAM" id="SSF90123">
    <property type="entry name" value="ABC transporter transmembrane region"/>
    <property type="match status" value="1"/>
</dbReference>
<dbReference type="InterPro" id="IPR036640">
    <property type="entry name" value="ABC1_TM_sf"/>
</dbReference>
<evidence type="ECO:0000256" key="8">
    <source>
        <dbReference type="SAM" id="MobiDB-lite"/>
    </source>
</evidence>
<dbReference type="InterPro" id="IPR017871">
    <property type="entry name" value="ABC_transporter-like_CS"/>
</dbReference>
<dbReference type="InterPro" id="IPR003593">
    <property type="entry name" value="AAA+_ATPase"/>
</dbReference>
<keyword evidence="5" id="KW-0067">ATP-binding</keyword>
<evidence type="ECO:0000256" key="3">
    <source>
        <dbReference type="ARBA" id="ARBA00022692"/>
    </source>
</evidence>
<evidence type="ECO:0000313" key="11">
    <source>
        <dbReference type="EMBL" id="CAE8661317.1"/>
    </source>
</evidence>
<reference evidence="11" key="1">
    <citation type="submission" date="2021-02" db="EMBL/GenBank/DDBJ databases">
        <authorList>
            <person name="Dougan E. K."/>
            <person name="Rhodes N."/>
            <person name="Thang M."/>
            <person name="Chan C."/>
        </authorList>
    </citation>
    <scope>NUCLEOTIDE SEQUENCE</scope>
</reference>
<proteinExistence type="inferred from homology"/>
<evidence type="ECO:0000256" key="1">
    <source>
        <dbReference type="ARBA" id="ARBA00008575"/>
    </source>
</evidence>
<dbReference type="GO" id="GO:0016887">
    <property type="term" value="F:ATP hydrolysis activity"/>
    <property type="evidence" value="ECO:0007669"/>
    <property type="project" value="InterPro"/>
</dbReference>
<dbReference type="GO" id="GO:0016020">
    <property type="term" value="C:membrane"/>
    <property type="evidence" value="ECO:0007669"/>
    <property type="project" value="InterPro"/>
</dbReference>
<evidence type="ECO:0000256" key="2">
    <source>
        <dbReference type="ARBA" id="ARBA00022448"/>
    </source>
</evidence>
<dbReference type="EMBL" id="CAJNNW010017663">
    <property type="protein sequence ID" value="CAE8661317.1"/>
    <property type="molecule type" value="Genomic_DNA"/>
</dbReference>
<name>A0A813J397_POLGL</name>
<feature type="transmembrane region" description="Helical" evidence="9">
    <location>
        <begin position="202"/>
        <end position="221"/>
    </location>
</feature>
<feature type="region of interest" description="Disordered" evidence="8">
    <location>
        <begin position="556"/>
        <end position="588"/>
    </location>
</feature>
<dbReference type="AlphaFoldDB" id="A0A813J397"/>
<accession>A0A813J397</accession>
<evidence type="ECO:0000256" key="5">
    <source>
        <dbReference type="ARBA" id="ARBA00022840"/>
    </source>
</evidence>
<dbReference type="SMART" id="SM00382">
    <property type="entry name" value="AAA"/>
    <property type="match status" value="1"/>
</dbReference>
<keyword evidence="7 9" id="KW-0472">Membrane</keyword>
<sequence length="702" mass="76513">MGTTMSTTLHSGYEQISDGPGGIELADLEGCREAANCCGTGTPKDDAPEEVSPNFWETLKTVGEVARPFFVAGERFRQSACLLVLALAVCVILDTILMVKFSYVQRAYSTALEKKNSEQFYQGISSFVWLILVAVLITSLHQAVSGCLILEWRRYLTGSMMTKYLDDPGQLFYKLKISSSLDNPDQRVCQDTDSFTSTCVRLFDRLFGSLLSLISFSGVLFSISPTLFLFLVLYAAVGSLVAFHLFGVPLMRLQRAVRSQEASLRFTLVRVRENAESVAFYQGAQFESSRCASLLSHLLATYYQKLLISVGASGFNRVFTWVTWVLPPLVIAPAFFRGEVEFGVIAQTGFAFGSVLESLTFLISELDVISSLGAEAQRVRALQKAMAEASDAAAEAEVSARAVASQLSSGRSISGLSRAQRPALSLVEQQLEPESQGDPTSRSKLLEVDHLSLCAPARPGPSCGATDEAIRLRPPPFIIQDLSFTLRPGDALLLRGESGIGKSSLLRAIAGLWTRGQGLILRCPARACFFLPQQPYLCLGTLRQQALYPAREAAESAPAASRSRSPARGSVRSPAAQGARGQETPQGDMDEIASDAEISEMMHAVNLGHLLTRYGLDTPADFALALSLGEQQRLAFARLLLRRGVQLALLDEATSALDEENEARLYRLLQAKVPSFVSVGHRDSLNNFHSHALNLQRQVRSD</sequence>
<evidence type="ECO:0000256" key="7">
    <source>
        <dbReference type="ARBA" id="ARBA00023136"/>
    </source>
</evidence>
<dbReference type="Pfam" id="PF00005">
    <property type="entry name" value="ABC_tran"/>
    <property type="match status" value="1"/>
</dbReference>
<dbReference type="SUPFAM" id="SSF52540">
    <property type="entry name" value="P-loop containing nucleoside triphosphate hydrolases"/>
    <property type="match status" value="1"/>
</dbReference>
<dbReference type="Proteomes" id="UP000626109">
    <property type="component" value="Unassembled WGS sequence"/>
</dbReference>
<dbReference type="GO" id="GO:0005524">
    <property type="term" value="F:ATP binding"/>
    <property type="evidence" value="ECO:0007669"/>
    <property type="project" value="UniProtKB-KW"/>
</dbReference>
<keyword evidence="2" id="KW-0813">Transport</keyword>
<feature type="non-terminal residue" evidence="11">
    <location>
        <position position="702"/>
    </location>
</feature>
<protein>
    <recommendedName>
        <fullName evidence="10">ABC transmembrane type-1 domain-containing protein</fullName>
    </recommendedName>
</protein>
<comment type="caution">
    <text evidence="11">The sequence shown here is derived from an EMBL/GenBank/DDBJ whole genome shotgun (WGS) entry which is preliminary data.</text>
</comment>
<feature type="transmembrane region" description="Helical" evidence="9">
    <location>
        <begin position="124"/>
        <end position="150"/>
    </location>
</feature>
<feature type="transmembrane region" description="Helical" evidence="9">
    <location>
        <begin position="227"/>
        <end position="248"/>
    </location>
</feature>
<evidence type="ECO:0000256" key="6">
    <source>
        <dbReference type="ARBA" id="ARBA00022989"/>
    </source>
</evidence>
<dbReference type="Pfam" id="PF06472">
    <property type="entry name" value="ABC_membrane_2"/>
    <property type="match status" value="1"/>
</dbReference>